<sequence length="52" mass="6325">MGRLIHNNRRHSNLVTTFRRSRENQVTKEQPPLIFVWTNSHTILWIDIKRDV</sequence>
<proteinExistence type="predicted"/>
<organism evidence="1 2">
    <name type="scientific">Schaalia georgiae F0490</name>
    <dbReference type="NCBI Taxonomy" id="1125717"/>
    <lineage>
        <taxon>Bacteria</taxon>
        <taxon>Bacillati</taxon>
        <taxon>Actinomycetota</taxon>
        <taxon>Actinomycetes</taxon>
        <taxon>Actinomycetales</taxon>
        <taxon>Actinomycetaceae</taxon>
        <taxon>Schaalia</taxon>
    </lineage>
</organism>
<dbReference type="Proteomes" id="UP000004578">
    <property type="component" value="Unassembled WGS sequence"/>
</dbReference>
<name>J1GQP9_9ACTO</name>
<accession>J1GQP9</accession>
<evidence type="ECO:0000313" key="1">
    <source>
        <dbReference type="EMBL" id="EJF35208.1"/>
    </source>
</evidence>
<dbReference type="EMBL" id="AKFS01000303">
    <property type="protein sequence ID" value="EJF35208.1"/>
    <property type="molecule type" value="Genomic_DNA"/>
</dbReference>
<gene>
    <name evidence="1" type="ORF">HMPREF1317_0749</name>
</gene>
<dbReference type="PATRIC" id="fig|1125717.3.peg.2074"/>
<evidence type="ECO:0000313" key="2">
    <source>
        <dbReference type="Proteomes" id="UP000004578"/>
    </source>
</evidence>
<reference evidence="1 2" key="1">
    <citation type="submission" date="2012-05" db="EMBL/GenBank/DDBJ databases">
        <authorList>
            <person name="Harkins D.M."/>
            <person name="Madupu R."/>
            <person name="Durkin A.S."/>
            <person name="Torralba M."/>
            <person name="Methe B."/>
            <person name="Sutton G.G."/>
            <person name="Nelson K.E."/>
        </authorList>
    </citation>
    <scope>NUCLEOTIDE SEQUENCE [LARGE SCALE GENOMIC DNA]</scope>
    <source>
        <strain evidence="1 2">F0490</strain>
    </source>
</reference>
<keyword evidence="2" id="KW-1185">Reference proteome</keyword>
<dbReference type="AlphaFoldDB" id="J1GQP9"/>
<protein>
    <submittedName>
        <fullName evidence="1">Uncharacterized protein</fullName>
    </submittedName>
</protein>
<comment type="caution">
    <text evidence="1">The sequence shown here is derived from an EMBL/GenBank/DDBJ whole genome shotgun (WGS) entry which is preliminary data.</text>
</comment>